<evidence type="ECO:0000313" key="5">
    <source>
        <dbReference type="EMBL" id="ABY35190.1"/>
    </source>
</evidence>
<dbReference type="PANTHER" id="PTHR43855:SF1">
    <property type="entry name" value="THIOSULFATE SULFURTRANSFERASE"/>
    <property type="match status" value="1"/>
</dbReference>
<evidence type="ECO:0000259" key="4">
    <source>
        <dbReference type="PROSITE" id="PS50206"/>
    </source>
</evidence>
<dbReference type="PROSITE" id="PS00380">
    <property type="entry name" value="RHODANESE_1"/>
    <property type="match status" value="1"/>
</dbReference>
<feature type="domain" description="Rhodanese" evidence="4">
    <location>
        <begin position="174"/>
        <end position="290"/>
    </location>
</feature>
<dbReference type="Pfam" id="PF00581">
    <property type="entry name" value="Rhodanese"/>
    <property type="match status" value="2"/>
</dbReference>
<dbReference type="InterPro" id="IPR001307">
    <property type="entry name" value="Thiosulphate_STrfase_CS"/>
</dbReference>
<dbReference type="AlphaFoldDB" id="A9WE31"/>
<dbReference type="HOGENOM" id="CLU_031618_1_3_0"/>
<dbReference type="InterPro" id="IPR051126">
    <property type="entry name" value="Thiosulfate_sulfurtransferase"/>
</dbReference>
<dbReference type="PATRIC" id="fig|324602.8.peg.2244"/>
<dbReference type="Gene3D" id="3.40.250.10">
    <property type="entry name" value="Rhodanese-like domain"/>
    <property type="match status" value="2"/>
</dbReference>
<organism evidence="5 6">
    <name type="scientific">Chloroflexus aurantiacus (strain ATCC 29366 / DSM 635 / J-10-fl)</name>
    <dbReference type="NCBI Taxonomy" id="324602"/>
    <lineage>
        <taxon>Bacteria</taxon>
        <taxon>Bacillati</taxon>
        <taxon>Chloroflexota</taxon>
        <taxon>Chloroflexia</taxon>
        <taxon>Chloroflexales</taxon>
        <taxon>Chloroflexineae</taxon>
        <taxon>Chloroflexaceae</taxon>
        <taxon>Chloroflexus</taxon>
    </lineage>
</organism>
<sequence length="298" mass="32957">MSLELPSGPLVETDWLAAHLGHPKLRIVDMRGTVLPPSAPKPHYFARHDDYAAGHIPGAVYIDWTRDIVDLDDPTPVQVAPPAKIAEELGKRGIGDDCVVVAYDDWYSMFAGRLMWVLRYYGFEQVRVLNGGMVKWVAEGRPLTTEVPDYPPAIFTPRPQPHLRKTADQVLQALGSDLLLIDARHEREYQGFESRAARGGHIPGARNVFYQSLVSGPHQTYLSPDQLRERFLAAGIDPDATTDREVVAYCNGGVSATPTAIAFELVSGRRVAIYDGSWNEWGNDPTKPLERAEASSGE</sequence>
<feature type="domain" description="Rhodanese" evidence="4">
    <location>
        <begin position="48"/>
        <end position="145"/>
    </location>
</feature>
<dbReference type="InterPro" id="IPR036873">
    <property type="entry name" value="Rhodanese-like_dom_sf"/>
</dbReference>
<evidence type="ECO:0000313" key="6">
    <source>
        <dbReference type="Proteomes" id="UP000002008"/>
    </source>
</evidence>
<evidence type="ECO:0000256" key="3">
    <source>
        <dbReference type="RuleBase" id="RU000507"/>
    </source>
</evidence>
<dbReference type="eggNOG" id="COG2897">
    <property type="taxonomic scope" value="Bacteria"/>
</dbReference>
<keyword evidence="1" id="KW-0677">Repeat</keyword>
<dbReference type="CDD" id="cd01448">
    <property type="entry name" value="TST_Repeat_1"/>
    <property type="match status" value="1"/>
</dbReference>
<dbReference type="InParanoid" id="A9WE31"/>
<dbReference type="SMART" id="SM00450">
    <property type="entry name" value="RHOD"/>
    <property type="match status" value="2"/>
</dbReference>
<dbReference type="RefSeq" id="WP_012257844.1">
    <property type="nucleotide sequence ID" value="NC_010175.1"/>
</dbReference>
<dbReference type="PANTHER" id="PTHR43855">
    <property type="entry name" value="THIOSULFATE SULFURTRANSFERASE"/>
    <property type="match status" value="1"/>
</dbReference>
<proteinExistence type="predicted"/>
<dbReference type="EnsemblBacteria" id="ABY35190">
    <property type="protein sequence ID" value="ABY35190"/>
    <property type="gene ID" value="Caur_1975"/>
</dbReference>
<protein>
    <recommendedName>
        <fullName evidence="3">Sulfurtransferase</fullName>
    </recommendedName>
</protein>
<dbReference type="PROSITE" id="PS00683">
    <property type="entry name" value="RHODANESE_2"/>
    <property type="match status" value="1"/>
</dbReference>
<keyword evidence="3" id="KW-0808">Transferase</keyword>
<accession>A9WE31</accession>
<dbReference type="CDD" id="cd01449">
    <property type="entry name" value="TST_Repeat_2"/>
    <property type="match status" value="1"/>
</dbReference>
<dbReference type="EMBL" id="CP000909">
    <property type="protein sequence ID" value="ABY35190.1"/>
    <property type="molecule type" value="Genomic_DNA"/>
</dbReference>
<gene>
    <name evidence="5" type="ordered locus">Caur_1975</name>
</gene>
<dbReference type="Proteomes" id="UP000002008">
    <property type="component" value="Chromosome"/>
</dbReference>
<dbReference type="STRING" id="324602.Caur_1975"/>
<evidence type="ECO:0000256" key="2">
    <source>
        <dbReference type="ARBA" id="ARBA00047549"/>
    </source>
</evidence>
<dbReference type="SUPFAM" id="SSF52821">
    <property type="entry name" value="Rhodanese/Cell cycle control phosphatase"/>
    <property type="match status" value="2"/>
</dbReference>
<evidence type="ECO:0000256" key="1">
    <source>
        <dbReference type="ARBA" id="ARBA00022737"/>
    </source>
</evidence>
<name>A9WE31_CHLAA</name>
<comment type="catalytic activity">
    <reaction evidence="2">
        <text>thiosulfate + hydrogen cyanide = thiocyanate + sulfite + 2 H(+)</text>
        <dbReference type="Rhea" id="RHEA:16881"/>
        <dbReference type="ChEBI" id="CHEBI:15378"/>
        <dbReference type="ChEBI" id="CHEBI:17359"/>
        <dbReference type="ChEBI" id="CHEBI:18022"/>
        <dbReference type="ChEBI" id="CHEBI:18407"/>
        <dbReference type="ChEBI" id="CHEBI:33542"/>
        <dbReference type="EC" id="2.8.1.1"/>
    </reaction>
</comment>
<dbReference type="PROSITE" id="PS50206">
    <property type="entry name" value="RHODANESE_3"/>
    <property type="match status" value="2"/>
</dbReference>
<dbReference type="InterPro" id="IPR001763">
    <property type="entry name" value="Rhodanese-like_dom"/>
</dbReference>
<dbReference type="KEGG" id="cau:Caur_1975"/>
<reference evidence="6" key="1">
    <citation type="journal article" date="2011" name="BMC Genomics">
        <title>Complete genome sequence of the filamentous anoxygenic phototrophic bacterium Chloroflexus aurantiacus.</title>
        <authorList>
            <person name="Tang K.H."/>
            <person name="Barry K."/>
            <person name="Chertkov O."/>
            <person name="Dalin E."/>
            <person name="Han C.S."/>
            <person name="Hauser L.J."/>
            <person name="Honchak B.M."/>
            <person name="Karbach L.E."/>
            <person name="Land M.L."/>
            <person name="Lapidus A."/>
            <person name="Larimer F.W."/>
            <person name="Mikhailova N."/>
            <person name="Pitluck S."/>
            <person name="Pierson B.K."/>
            <person name="Blankenship R.E."/>
        </authorList>
    </citation>
    <scope>NUCLEOTIDE SEQUENCE [LARGE SCALE GENOMIC DNA]</scope>
    <source>
        <strain evidence="6">ATCC 29366 / DSM 635 / J-10-fl</strain>
    </source>
</reference>
<dbReference type="GO" id="GO:0004792">
    <property type="term" value="F:thiosulfate-cyanide sulfurtransferase activity"/>
    <property type="evidence" value="ECO:0007669"/>
    <property type="project" value="UniProtKB-EC"/>
</dbReference>
<keyword evidence="6" id="KW-1185">Reference proteome</keyword>